<dbReference type="Proteomes" id="UP000092695">
    <property type="component" value="Chromosome"/>
</dbReference>
<keyword evidence="8" id="KW-1185">Reference proteome</keyword>
<reference evidence="7 8" key="1">
    <citation type="submission" date="2016-06" db="EMBL/GenBank/DDBJ databases">
        <title>Complete genome sequence of a deep-branching marine Gamma Proteobacterium Woeseia oceani type strain XK5.</title>
        <authorList>
            <person name="Mu D."/>
            <person name="Du Z."/>
        </authorList>
    </citation>
    <scope>NUCLEOTIDE SEQUENCE [LARGE SCALE GENOMIC DNA]</scope>
    <source>
        <strain evidence="7 8">XK5</strain>
    </source>
</reference>
<evidence type="ECO:0000256" key="2">
    <source>
        <dbReference type="ARBA" id="ARBA00022603"/>
    </source>
</evidence>
<dbReference type="OrthoDB" id="9782855at2"/>
<accession>A0A193LFQ8</accession>
<proteinExistence type="inferred from homology"/>
<dbReference type="RefSeq" id="WP_068615347.1">
    <property type="nucleotide sequence ID" value="NZ_CP016268.1"/>
</dbReference>
<evidence type="ECO:0000256" key="4">
    <source>
        <dbReference type="ARBA" id="ARBA00022691"/>
    </source>
</evidence>
<dbReference type="KEGG" id="woc:BA177_08365"/>
<dbReference type="Gene3D" id="3.40.50.150">
    <property type="entry name" value="Vaccinia Virus protein VP39"/>
    <property type="match status" value="1"/>
</dbReference>
<keyword evidence="3" id="KW-0808">Transferase</keyword>
<keyword evidence="2" id="KW-0489">Methyltransferase</keyword>
<dbReference type="InterPro" id="IPR003333">
    <property type="entry name" value="CMAS"/>
</dbReference>
<evidence type="ECO:0000256" key="5">
    <source>
        <dbReference type="ARBA" id="ARBA00023098"/>
    </source>
</evidence>
<dbReference type="GO" id="GO:0032259">
    <property type="term" value="P:methylation"/>
    <property type="evidence" value="ECO:0007669"/>
    <property type="project" value="UniProtKB-KW"/>
</dbReference>
<evidence type="ECO:0000313" key="7">
    <source>
        <dbReference type="EMBL" id="ANO51214.1"/>
    </source>
</evidence>
<organism evidence="7 8">
    <name type="scientific">Woeseia oceani</name>
    <dbReference type="NCBI Taxonomy" id="1548547"/>
    <lineage>
        <taxon>Bacteria</taxon>
        <taxon>Pseudomonadati</taxon>
        <taxon>Pseudomonadota</taxon>
        <taxon>Gammaproteobacteria</taxon>
        <taxon>Woeseiales</taxon>
        <taxon>Woeseiaceae</taxon>
        <taxon>Woeseia</taxon>
    </lineage>
</organism>
<dbReference type="SUPFAM" id="SSF53335">
    <property type="entry name" value="S-adenosyl-L-methionine-dependent methyltransferases"/>
    <property type="match status" value="1"/>
</dbReference>
<dbReference type="CDD" id="cd02440">
    <property type="entry name" value="AdoMet_MTases"/>
    <property type="match status" value="1"/>
</dbReference>
<dbReference type="Pfam" id="PF02353">
    <property type="entry name" value="CMAS"/>
    <property type="match status" value="1"/>
</dbReference>
<evidence type="ECO:0000256" key="3">
    <source>
        <dbReference type="ARBA" id="ARBA00022679"/>
    </source>
</evidence>
<keyword evidence="4" id="KW-0949">S-adenosyl-L-methionine</keyword>
<comment type="similarity">
    <text evidence="1">Belongs to the CFA/CMAS family.</text>
</comment>
<evidence type="ECO:0000256" key="6">
    <source>
        <dbReference type="PIRSR" id="PIRSR003085-1"/>
    </source>
</evidence>
<name>A0A193LFQ8_9GAMM</name>
<dbReference type="STRING" id="1548547.BA177_08365"/>
<sequence length="423" mass="48533">MNDLSLSSPRFLAGAPRPRGLDMLARRKVLARLEHIKHGRIVLHESDRRRVLGDRRLSAEPAVDITVLDPRFYSDVAFGGAIGAAEAYIRGYWETDNLTDVVRLLLRNREVLENLETGLARLTRPLQKSFHWLNRNSQKGSRRNISAHYDLGNDFFALWLDQRMMYSSAYFEQPDASLEDAATAKLDRICRKLQLSDRDQVLEIGTGWGGFAIYAASHYGCHITTTTISRKQYELARERITALGLQDKVTLLLKDYRELEGRFDKLVSIEMIEAVGSQYFAKYFETCCRLLKPNGMMCLQSITIADQRYATTLKSVDFIQRYVFPGGCLPSLTVIANTLTSVTDMRIVHCEDIGPHYAKTLRHWRARFTAQKKAVRQMGYPKEFLRLWHYYLCYCEGAFTERATGTVQLLLARPGNRDLPWQS</sequence>
<dbReference type="InterPro" id="IPR029063">
    <property type="entry name" value="SAM-dependent_MTases_sf"/>
</dbReference>
<dbReference type="PANTHER" id="PTHR43667">
    <property type="entry name" value="CYCLOPROPANE-FATTY-ACYL-PHOSPHOLIPID SYNTHASE"/>
    <property type="match status" value="1"/>
</dbReference>
<gene>
    <name evidence="7" type="ORF">BA177_08365</name>
</gene>
<dbReference type="GO" id="GO:0008168">
    <property type="term" value="F:methyltransferase activity"/>
    <property type="evidence" value="ECO:0007669"/>
    <property type="project" value="UniProtKB-KW"/>
</dbReference>
<keyword evidence="5" id="KW-0443">Lipid metabolism</keyword>
<dbReference type="AlphaFoldDB" id="A0A193LFQ8"/>
<feature type="active site" evidence="6">
    <location>
        <position position="395"/>
    </location>
</feature>
<dbReference type="PIRSF" id="PIRSF003085">
    <property type="entry name" value="CMAS"/>
    <property type="match status" value="1"/>
</dbReference>
<dbReference type="InterPro" id="IPR050723">
    <property type="entry name" value="CFA/CMAS"/>
</dbReference>
<dbReference type="GO" id="GO:0008610">
    <property type="term" value="P:lipid biosynthetic process"/>
    <property type="evidence" value="ECO:0007669"/>
    <property type="project" value="InterPro"/>
</dbReference>
<evidence type="ECO:0000256" key="1">
    <source>
        <dbReference type="ARBA" id="ARBA00010815"/>
    </source>
</evidence>
<dbReference type="PANTHER" id="PTHR43667:SF2">
    <property type="entry name" value="FATTY ACID C-METHYL TRANSFERASE"/>
    <property type="match status" value="1"/>
</dbReference>
<evidence type="ECO:0000313" key="8">
    <source>
        <dbReference type="Proteomes" id="UP000092695"/>
    </source>
</evidence>
<protein>
    <submittedName>
        <fullName evidence="7">Cyclopropane-fatty-acyl-phospholipid synthase</fullName>
    </submittedName>
</protein>
<dbReference type="EMBL" id="CP016268">
    <property type="protein sequence ID" value="ANO51214.1"/>
    <property type="molecule type" value="Genomic_DNA"/>
</dbReference>